<evidence type="ECO:0000256" key="1">
    <source>
        <dbReference type="ARBA" id="ARBA00004651"/>
    </source>
</evidence>
<evidence type="ECO:0000256" key="6">
    <source>
        <dbReference type="SAM" id="Phobius"/>
    </source>
</evidence>
<dbReference type="InterPro" id="IPR050833">
    <property type="entry name" value="Poly_Biosynth_Transport"/>
</dbReference>
<feature type="transmembrane region" description="Helical" evidence="6">
    <location>
        <begin position="134"/>
        <end position="155"/>
    </location>
</feature>
<reference evidence="7" key="1">
    <citation type="journal article" date="2014" name="Int. J. Syst. Evol. Microbiol.">
        <title>Complete genome sequence of Corynebacterium casei LMG S-19264T (=DSM 44701T), isolated from a smear-ripened cheese.</title>
        <authorList>
            <consortium name="US DOE Joint Genome Institute (JGI-PGF)"/>
            <person name="Walter F."/>
            <person name="Albersmeier A."/>
            <person name="Kalinowski J."/>
            <person name="Ruckert C."/>
        </authorList>
    </citation>
    <scope>NUCLEOTIDE SEQUENCE</scope>
    <source>
        <strain evidence="7">VKM B-1606</strain>
    </source>
</reference>
<dbReference type="EMBL" id="JAFBCY010000002">
    <property type="protein sequence ID" value="MBM7851962.1"/>
    <property type="molecule type" value="Genomic_DNA"/>
</dbReference>
<evidence type="ECO:0000256" key="4">
    <source>
        <dbReference type="ARBA" id="ARBA00022989"/>
    </source>
</evidence>
<evidence type="ECO:0000256" key="2">
    <source>
        <dbReference type="ARBA" id="ARBA00022475"/>
    </source>
</evidence>
<keyword evidence="3 6" id="KW-0812">Transmembrane</keyword>
<gene>
    <name evidence="7" type="ORF">GCM10008170_10460</name>
    <name evidence="8" type="ORF">JOD31_002187</name>
</gene>
<feature type="transmembrane region" description="Helical" evidence="6">
    <location>
        <begin position="161"/>
        <end position="182"/>
    </location>
</feature>
<evidence type="ECO:0000313" key="7">
    <source>
        <dbReference type="EMBL" id="GLK55027.1"/>
    </source>
</evidence>
<feature type="transmembrane region" description="Helical" evidence="6">
    <location>
        <begin position="406"/>
        <end position="425"/>
    </location>
</feature>
<dbReference type="Proteomes" id="UP000758856">
    <property type="component" value="Unassembled WGS sequence"/>
</dbReference>
<reference evidence="7" key="3">
    <citation type="submission" date="2023-01" db="EMBL/GenBank/DDBJ databases">
        <authorList>
            <person name="Sun Q."/>
            <person name="Evtushenko L."/>
        </authorList>
    </citation>
    <scope>NUCLEOTIDE SEQUENCE</scope>
    <source>
        <strain evidence="7">VKM B-1606</strain>
    </source>
</reference>
<keyword evidence="2" id="KW-1003">Cell membrane</keyword>
<dbReference type="PANTHER" id="PTHR30250">
    <property type="entry name" value="PST FAMILY PREDICTED COLANIC ACID TRANSPORTER"/>
    <property type="match status" value="1"/>
</dbReference>
<keyword evidence="9" id="KW-1185">Reference proteome</keyword>
<dbReference type="GO" id="GO:0005886">
    <property type="term" value="C:plasma membrane"/>
    <property type="evidence" value="ECO:0007669"/>
    <property type="project" value="UniProtKB-SubCell"/>
</dbReference>
<comment type="subcellular location">
    <subcellularLocation>
        <location evidence="1">Cell membrane</location>
        <topology evidence="1">Multi-pass membrane protein</topology>
    </subcellularLocation>
</comment>
<feature type="transmembrane region" description="Helical" evidence="6">
    <location>
        <begin position="318"/>
        <end position="335"/>
    </location>
</feature>
<sequence length="470" mass="48968">MKDSNLVLYFGSRVVSAAGNLVSVALFTRLVSPAEYGAYVLTFAWAIIVYGFATQWMKFAYFGVYRAAQAETIVASYARLVGAATLVVALGLGLAAAFGAMTPAFAAALFGLFFGMTIYEALVEVARTRLAARAVALSMIFRAVFSLVLGCVALTLEPTAISLSIAIAVAHLIAAVPSALAVKHFVGAPGARDAAATLVRYGWPLILSFGVMAVGQTVDRLTISYFAGDATLGPYGVIADLMRQSFMVVGESIALALITVGKQLADEGHEAESNAVMRRAFQACLAAATFGAAFFVVFGHDLARLALGEPFAQRGYEIIPYFAIAFCFMTLKNFYFSQVIFFAKAALLEFIIAAVFVATSAAIALALVPSQGAIGGAIALMIAHGVATIAAALLGRRLRKLPVDMTALAVMPAAALGVTLAAFAIDGWSLHPAAALAAKTALFAAVVGAIALRFDLFSLARGRAARGSPA</sequence>
<keyword evidence="4 6" id="KW-1133">Transmembrane helix</keyword>
<evidence type="ECO:0000256" key="3">
    <source>
        <dbReference type="ARBA" id="ARBA00022692"/>
    </source>
</evidence>
<feature type="transmembrane region" description="Helical" evidence="6">
    <location>
        <begin position="36"/>
        <end position="56"/>
    </location>
</feature>
<reference evidence="8 9" key="2">
    <citation type="submission" date="2021-01" db="EMBL/GenBank/DDBJ databases">
        <title>Genomic Encyclopedia of Type Strains, Phase IV (KMG-IV): sequencing the most valuable type-strain genomes for metagenomic binning, comparative biology and taxonomic classification.</title>
        <authorList>
            <person name="Goeker M."/>
        </authorList>
    </citation>
    <scope>NUCLEOTIDE SEQUENCE [LARGE SCALE GENOMIC DNA]</scope>
    <source>
        <strain evidence="8 9">DSM 6130</strain>
    </source>
</reference>
<feature type="transmembrane region" description="Helical" evidence="6">
    <location>
        <begin position="374"/>
        <end position="394"/>
    </location>
</feature>
<comment type="caution">
    <text evidence="7">The sequence shown here is derived from an EMBL/GenBank/DDBJ whole genome shotgun (WGS) entry which is preliminary data.</text>
</comment>
<name>A0A9W6ISV6_9HYPH</name>
<feature type="transmembrane region" description="Helical" evidence="6">
    <location>
        <begin position="431"/>
        <end position="454"/>
    </location>
</feature>
<dbReference type="PANTHER" id="PTHR30250:SF31">
    <property type="entry name" value="INNER MEMBRANE PROTEIN YGHQ"/>
    <property type="match status" value="1"/>
</dbReference>
<accession>A0A9W6ISV6</accession>
<evidence type="ECO:0000313" key="8">
    <source>
        <dbReference type="EMBL" id="MBM7851962.1"/>
    </source>
</evidence>
<organism evidence="7 10">
    <name type="scientific">Methylopila capsulata</name>
    <dbReference type="NCBI Taxonomy" id="61654"/>
    <lineage>
        <taxon>Bacteria</taxon>
        <taxon>Pseudomonadati</taxon>
        <taxon>Pseudomonadota</taxon>
        <taxon>Alphaproteobacteria</taxon>
        <taxon>Hyphomicrobiales</taxon>
        <taxon>Methylopilaceae</taxon>
        <taxon>Methylopila</taxon>
    </lineage>
</organism>
<proteinExistence type="predicted"/>
<protein>
    <submittedName>
        <fullName evidence="8">O-antigen/teichoic acid export membrane protein</fullName>
    </submittedName>
</protein>
<dbReference type="AlphaFoldDB" id="A0A9W6ISV6"/>
<dbReference type="RefSeq" id="WP_204950333.1">
    <property type="nucleotide sequence ID" value="NZ_BSFF01000001.1"/>
</dbReference>
<feature type="transmembrane region" description="Helical" evidence="6">
    <location>
        <begin position="7"/>
        <end position="30"/>
    </location>
</feature>
<evidence type="ECO:0000313" key="9">
    <source>
        <dbReference type="Proteomes" id="UP000758856"/>
    </source>
</evidence>
<feature type="transmembrane region" description="Helical" evidence="6">
    <location>
        <begin position="77"/>
        <end position="98"/>
    </location>
</feature>
<dbReference type="EMBL" id="BSFF01000001">
    <property type="protein sequence ID" value="GLK55027.1"/>
    <property type="molecule type" value="Genomic_DNA"/>
</dbReference>
<dbReference type="Proteomes" id="UP001143400">
    <property type="component" value="Unassembled WGS sequence"/>
</dbReference>
<evidence type="ECO:0000313" key="10">
    <source>
        <dbReference type="Proteomes" id="UP001143400"/>
    </source>
</evidence>
<evidence type="ECO:0000256" key="5">
    <source>
        <dbReference type="ARBA" id="ARBA00023136"/>
    </source>
</evidence>
<keyword evidence="5 6" id="KW-0472">Membrane</keyword>
<feature type="transmembrane region" description="Helical" evidence="6">
    <location>
        <begin position="347"/>
        <end position="368"/>
    </location>
</feature>
<feature type="transmembrane region" description="Helical" evidence="6">
    <location>
        <begin position="280"/>
        <end position="298"/>
    </location>
</feature>
<feature type="transmembrane region" description="Helical" evidence="6">
    <location>
        <begin position="104"/>
        <end position="122"/>
    </location>
</feature>